<name>A0A8W8L017_MAGGI</name>
<dbReference type="EnsemblMetazoa" id="G25301.1">
    <property type="protein sequence ID" value="G25301.1:cds"/>
    <property type="gene ID" value="G25301"/>
</dbReference>
<sequence>MFDDVLSQARGHDADLGRVVLSHPNLNNSIVVPLQSWEKLNADTVMSEITKVLNSNETIPVDEHLLVTVGSIDLPKGGSWSGNKLPVTSLFGPNNSLHKKKSVLYVENDNNLCLPIAIGLCFMKTCKKVNAETWSRLTGNDSCATMQHVIEHRTVPKHYYGNLLKKSRRKCQTDMAIWLCNKAGVPFDRYLGLNDIEPFETLLNVNINVVSSRVGNKFVRVAKEDTERISLYLYHVETENEKHWHGIGNIQGFFNAAYFCHTCLKPYKTKSAHSCATSCDVCLHDNCSESELQVGCLSCGRVCRSLACFERHKVGKMVHKNKVPPACELWYQCKKCRVKLATAKRNPQLHVCGEWQCSSCSEYHVGTHLCYQKAYNTDPEKAEKKFIFYDFETRQDDIFECDQGYTPSCIRCRECAKKDRQCASCRLCLNCKDPSCGLHLHKVNFTVLQTSCPSCEKKELKKDSKCSHCGARCARCSQMKKSKFVRPPCPDTCGHRELIFCGENAAQQFCAYITQPHVKNTILIAHNAKSFDLYPILDVLIDRHSIRPDKIIYNGSKIMGCMAFRNTVLQATTTETSNVRPDGTISTTIKDGVDPFDYVTIASVCMGIYKTLFLKHNTEVEITKDQTSTWHALDKFEGVQGVRLDEDWIALSDLEKEENTEVGKQRLTSPIAVVPSQGYVSKDNYSKISIQWLEWIMQRSRQRGTPVHIRHALNGGEYHVPDTNYRCDGFAENPQGKDTIYEFYGCVYHGCPDCFQQDRSDVKHPATNQTLDELFKMTKKRERELKERGYRLVVRKELL</sequence>
<dbReference type="Proteomes" id="UP000005408">
    <property type="component" value="Unassembled WGS sequence"/>
</dbReference>
<proteinExistence type="predicted"/>
<accession>A0A8W8L017</accession>
<organism evidence="1 2">
    <name type="scientific">Magallana gigas</name>
    <name type="common">Pacific oyster</name>
    <name type="synonym">Crassostrea gigas</name>
    <dbReference type="NCBI Taxonomy" id="29159"/>
    <lineage>
        <taxon>Eukaryota</taxon>
        <taxon>Metazoa</taxon>
        <taxon>Spiralia</taxon>
        <taxon>Lophotrochozoa</taxon>
        <taxon>Mollusca</taxon>
        <taxon>Bivalvia</taxon>
        <taxon>Autobranchia</taxon>
        <taxon>Pteriomorphia</taxon>
        <taxon>Ostreida</taxon>
        <taxon>Ostreoidea</taxon>
        <taxon>Ostreidae</taxon>
        <taxon>Magallana</taxon>
    </lineage>
</organism>
<evidence type="ECO:0000313" key="2">
    <source>
        <dbReference type="Proteomes" id="UP000005408"/>
    </source>
</evidence>
<evidence type="ECO:0000313" key="1">
    <source>
        <dbReference type="EnsemblMetazoa" id="G25301.1:cds"/>
    </source>
</evidence>
<dbReference type="AlphaFoldDB" id="A0A8W8L017"/>
<keyword evidence="2" id="KW-1185">Reference proteome</keyword>
<protein>
    <recommendedName>
        <fullName evidence="3">DNA-directed DNA polymerase</fullName>
    </recommendedName>
</protein>
<reference evidence="1" key="1">
    <citation type="submission" date="2022-08" db="UniProtKB">
        <authorList>
            <consortium name="EnsemblMetazoa"/>
        </authorList>
    </citation>
    <scope>IDENTIFICATION</scope>
    <source>
        <strain evidence="1">05x7-T-G4-1.051#20</strain>
    </source>
</reference>
<evidence type="ECO:0008006" key="3">
    <source>
        <dbReference type="Google" id="ProtNLM"/>
    </source>
</evidence>